<feature type="coiled-coil region" evidence="2">
    <location>
        <begin position="16"/>
        <end position="92"/>
    </location>
</feature>
<dbReference type="GO" id="GO:0003676">
    <property type="term" value="F:nucleic acid binding"/>
    <property type="evidence" value="ECO:0007669"/>
    <property type="project" value="InterPro"/>
</dbReference>
<dbReference type="AlphaFoldDB" id="A0A9K3E593"/>
<dbReference type="EMBL" id="MNCJ02000330">
    <property type="protein sequence ID" value="KAF5766373.1"/>
    <property type="molecule type" value="Genomic_DNA"/>
</dbReference>
<organism evidence="5 6">
    <name type="scientific">Helianthus annuus</name>
    <name type="common">Common sunflower</name>
    <dbReference type="NCBI Taxonomy" id="4232"/>
    <lineage>
        <taxon>Eukaryota</taxon>
        <taxon>Viridiplantae</taxon>
        <taxon>Streptophyta</taxon>
        <taxon>Embryophyta</taxon>
        <taxon>Tracheophyta</taxon>
        <taxon>Spermatophyta</taxon>
        <taxon>Magnoliopsida</taxon>
        <taxon>eudicotyledons</taxon>
        <taxon>Gunneridae</taxon>
        <taxon>Pentapetalae</taxon>
        <taxon>asterids</taxon>
        <taxon>campanulids</taxon>
        <taxon>Asterales</taxon>
        <taxon>Asteraceae</taxon>
        <taxon>Asteroideae</taxon>
        <taxon>Heliantheae alliance</taxon>
        <taxon>Heliantheae</taxon>
        <taxon>Helianthus</taxon>
    </lineage>
</organism>
<feature type="region of interest" description="Disordered" evidence="3">
    <location>
        <begin position="128"/>
        <end position="166"/>
    </location>
</feature>
<dbReference type="InterPro" id="IPR001878">
    <property type="entry name" value="Znf_CCHC"/>
</dbReference>
<protein>
    <submittedName>
        <fullName evidence="5">Transcription factor interactor and regulator CCHC(Zn) family</fullName>
    </submittedName>
</protein>
<dbReference type="SUPFAM" id="SSF57756">
    <property type="entry name" value="Retrovirus zinc finger-like domains"/>
    <property type="match status" value="1"/>
</dbReference>
<evidence type="ECO:0000313" key="6">
    <source>
        <dbReference type="Proteomes" id="UP000215914"/>
    </source>
</evidence>
<evidence type="ECO:0000256" key="1">
    <source>
        <dbReference type="PROSITE-ProRule" id="PRU00047"/>
    </source>
</evidence>
<dbReference type="PROSITE" id="PS50158">
    <property type="entry name" value="ZF_CCHC"/>
    <property type="match status" value="1"/>
</dbReference>
<dbReference type="Proteomes" id="UP000215914">
    <property type="component" value="Unassembled WGS sequence"/>
</dbReference>
<feature type="domain" description="CCHC-type" evidence="4">
    <location>
        <begin position="413"/>
        <end position="428"/>
    </location>
</feature>
<evidence type="ECO:0000259" key="4">
    <source>
        <dbReference type="PROSITE" id="PS50158"/>
    </source>
</evidence>
<evidence type="ECO:0000256" key="2">
    <source>
        <dbReference type="SAM" id="Coils"/>
    </source>
</evidence>
<dbReference type="GO" id="GO:0008270">
    <property type="term" value="F:zinc ion binding"/>
    <property type="evidence" value="ECO:0007669"/>
    <property type="project" value="UniProtKB-KW"/>
</dbReference>
<feature type="region of interest" description="Disordered" evidence="3">
    <location>
        <begin position="211"/>
        <end position="237"/>
    </location>
</feature>
<reference evidence="5" key="2">
    <citation type="submission" date="2020-06" db="EMBL/GenBank/DDBJ databases">
        <title>Helianthus annuus Genome sequencing and assembly Release 2.</title>
        <authorList>
            <person name="Gouzy J."/>
            <person name="Langlade N."/>
            <person name="Munos S."/>
        </authorList>
    </citation>
    <scope>NUCLEOTIDE SEQUENCE</scope>
    <source>
        <tissue evidence="5">Leaves</tissue>
    </source>
</reference>
<keyword evidence="6" id="KW-1185">Reference proteome</keyword>
<proteinExistence type="predicted"/>
<dbReference type="SMART" id="SM00343">
    <property type="entry name" value="ZnF_C2HC"/>
    <property type="match status" value="1"/>
</dbReference>
<dbReference type="Gramene" id="mRNA:HanXRQr2_Chr15g0714601">
    <property type="protein sequence ID" value="CDS:HanXRQr2_Chr15g0714601.1"/>
    <property type="gene ID" value="HanXRQr2_Chr15g0714601"/>
</dbReference>
<reference evidence="5" key="1">
    <citation type="journal article" date="2017" name="Nature">
        <title>The sunflower genome provides insights into oil metabolism, flowering and Asterid evolution.</title>
        <authorList>
            <person name="Badouin H."/>
            <person name="Gouzy J."/>
            <person name="Grassa C.J."/>
            <person name="Murat F."/>
            <person name="Staton S.E."/>
            <person name="Cottret L."/>
            <person name="Lelandais-Briere C."/>
            <person name="Owens G.L."/>
            <person name="Carrere S."/>
            <person name="Mayjonade B."/>
            <person name="Legrand L."/>
            <person name="Gill N."/>
            <person name="Kane N.C."/>
            <person name="Bowers J.E."/>
            <person name="Hubner S."/>
            <person name="Bellec A."/>
            <person name="Berard A."/>
            <person name="Berges H."/>
            <person name="Blanchet N."/>
            <person name="Boniface M.C."/>
            <person name="Brunel D."/>
            <person name="Catrice O."/>
            <person name="Chaidir N."/>
            <person name="Claudel C."/>
            <person name="Donnadieu C."/>
            <person name="Faraut T."/>
            <person name="Fievet G."/>
            <person name="Helmstetter N."/>
            <person name="King M."/>
            <person name="Knapp S.J."/>
            <person name="Lai Z."/>
            <person name="Le Paslier M.C."/>
            <person name="Lippi Y."/>
            <person name="Lorenzon L."/>
            <person name="Mandel J.R."/>
            <person name="Marage G."/>
            <person name="Marchand G."/>
            <person name="Marquand E."/>
            <person name="Bret-Mestries E."/>
            <person name="Morien E."/>
            <person name="Nambeesan S."/>
            <person name="Nguyen T."/>
            <person name="Pegot-Espagnet P."/>
            <person name="Pouilly N."/>
            <person name="Raftis F."/>
            <person name="Sallet E."/>
            <person name="Schiex T."/>
            <person name="Thomas J."/>
            <person name="Vandecasteele C."/>
            <person name="Vares D."/>
            <person name="Vear F."/>
            <person name="Vautrin S."/>
            <person name="Crespi M."/>
            <person name="Mangin B."/>
            <person name="Burke J.M."/>
            <person name="Salse J."/>
            <person name="Munos S."/>
            <person name="Vincourt P."/>
            <person name="Rieseberg L.H."/>
            <person name="Langlade N.B."/>
        </authorList>
    </citation>
    <scope>NUCLEOTIDE SEQUENCE</scope>
    <source>
        <tissue evidence="5">Leaves</tissue>
    </source>
</reference>
<gene>
    <name evidence="5" type="ORF">HanXRQr2_Chr15g0714601</name>
</gene>
<keyword evidence="1" id="KW-0863">Zinc-finger</keyword>
<accession>A0A9K3E593</accession>
<feature type="compositionally biased region" description="Basic and acidic residues" evidence="3">
    <location>
        <begin position="128"/>
        <end position="141"/>
    </location>
</feature>
<feature type="compositionally biased region" description="Basic residues" evidence="3">
    <location>
        <begin position="335"/>
        <end position="349"/>
    </location>
</feature>
<dbReference type="Gene3D" id="4.10.60.10">
    <property type="entry name" value="Zinc finger, CCHC-type"/>
    <property type="match status" value="1"/>
</dbReference>
<name>A0A9K3E593_HELAN</name>
<keyword evidence="2" id="KW-0175">Coiled coil</keyword>
<dbReference type="Pfam" id="PF00098">
    <property type="entry name" value="zf-CCHC"/>
    <property type="match status" value="1"/>
</dbReference>
<dbReference type="InterPro" id="IPR036875">
    <property type="entry name" value="Znf_CCHC_sf"/>
</dbReference>
<feature type="compositionally biased region" description="Basic and acidic residues" evidence="3">
    <location>
        <begin position="211"/>
        <end position="231"/>
    </location>
</feature>
<evidence type="ECO:0000256" key="3">
    <source>
        <dbReference type="SAM" id="MobiDB-lite"/>
    </source>
</evidence>
<sequence>MQKLMHKKIPVKCENCEAVKKQNSTLIHNLNRLKESYDVLNKAMNQYNQSSSEQATAMKTLQGAFMKKQKVVNNYIEKCVVLEQKLETQRIETERVNRLLKSYSCTSYVIDRIYPTIEGMKAFEEETSEVKNSEKKKDTKVKNSGKKQSVSYNKCPPPLENPNSERVERATNLVWESEPSDNLQENIDVTFTSSDTDQQYQMMKKVVDHVLDNDETEESKSESKSESKFETDTSSSKVKQGKRVYNKEFLLSKSNLNDETFKVAYTLNDSDKLYSDEEFPIRGVKTEIIKKVFKLIEINISEIKDVNLIDKPKKYTSRVQQRENKKKGYNSGSGYRKKPNHNGNFKKKGLGFIPPENYKNEKTYKLKTEFVSGSSSEEEEKSSFWKQTNREFLAKKQEEMKNEAIQKKETRTCFQCKTLGHIAKNCPKQLSQNRECLLK</sequence>
<feature type="region of interest" description="Disordered" evidence="3">
    <location>
        <begin position="316"/>
        <end position="351"/>
    </location>
</feature>
<evidence type="ECO:0000313" key="5">
    <source>
        <dbReference type="EMBL" id="KAF5766373.1"/>
    </source>
</evidence>
<keyword evidence="1" id="KW-0479">Metal-binding</keyword>
<comment type="caution">
    <text evidence="5">The sequence shown here is derived from an EMBL/GenBank/DDBJ whole genome shotgun (WGS) entry which is preliminary data.</text>
</comment>
<keyword evidence="1" id="KW-0862">Zinc</keyword>